<gene>
    <name evidence="2" type="ORF">CFBP8129_35820</name>
</gene>
<protein>
    <submittedName>
        <fullName evidence="2">Uncharacterized protein</fullName>
    </submittedName>
</protein>
<dbReference type="Gene3D" id="3.90.1570.30">
    <property type="match status" value="1"/>
</dbReference>
<sequence length="226" mass="24477">MHATHETEADIRANRIDPVLRNEGWGVVDRAQAHRELICPGRILGGGQRGTALSADDVLSYRSRELAVIEAERAGLGHTASVGQAKDDAARLQTRFAYTNNGIDWYGIDMDTGAVGAMALPFPSPDELWRRCFPDGNDWRERFGAVPLETGSGKQCRRCHQPDRLGREAGVAQITNRDDRVGSTKDRSIQAVGTGHPEVAAVDHGCGIPPAPHPHPERNLSSSCSA</sequence>
<dbReference type="AlphaFoldDB" id="A0A6V7EGN5"/>
<accession>A0A6V7EGN5</accession>
<organism evidence="2">
    <name type="scientific">Xanthomonas hortorum pv. gardneri</name>
    <dbReference type="NCBI Taxonomy" id="2754056"/>
    <lineage>
        <taxon>Bacteria</taxon>
        <taxon>Pseudomonadati</taxon>
        <taxon>Pseudomonadota</taxon>
        <taxon>Gammaproteobacteria</taxon>
        <taxon>Lysobacterales</taxon>
        <taxon>Lysobacteraceae</taxon>
        <taxon>Xanthomonas</taxon>
    </lineage>
</organism>
<proteinExistence type="predicted"/>
<dbReference type="EMBL" id="LR828253">
    <property type="protein sequence ID" value="CAD0350384.1"/>
    <property type="molecule type" value="Genomic_DNA"/>
</dbReference>
<evidence type="ECO:0000313" key="2">
    <source>
        <dbReference type="EMBL" id="CAD0350384.1"/>
    </source>
</evidence>
<name>A0A6V7EGN5_9XANT</name>
<feature type="region of interest" description="Disordered" evidence="1">
    <location>
        <begin position="204"/>
        <end position="226"/>
    </location>
</feature>
<dbReference type="EMBL" id="LR828253">
    <property type="protein sequence ID" value="CAD0350379.1"/>
    <property type="molecule type" value="Genomic_DNA"/>
</dbReference>
<evidence type="ECO:0000256" key="1">
    <source>
        <dbReference type="SAM" id="MobiDB-lite"/>
    </source>
</evidence>
<reference evidence="2" key="1">
    <citation type="submission" date="2020-07" db="EMBL/GenBank/DDBJ databases">
        <authorList>
            <person name="Pothier F. J."/>
        </authorList>
    </citation>
    <scope>NUCLEOTIDE SEQUENCE</scope>
    <source>
        <strain evidence="2">CFBP 8129</strain>
    </source>
</reference>